<dbReference type="InterPro" id="IPR036737">
    <property type="entry name" value="OmpA-like_sf"/>
</dbReference>
<dbReference type="PRINTS" id="PR01021">
    <property type="entry name" value="OMPADOMAIN"/>
</dbReference>
<dbReference type="PROSITE" id="PS51257">
    <property type="entry name" value="PROKAR_LIPOPROTEIN"/>
    <property type="match status" value="1"/>
</dbReference>
<dbReference type="GO" id="GO:0009279">
    <property type="term" value="C:cell outer membrane"/>
    <property type="evidence" value="ECO:0007669"/>
    <property type="project" value="UniProtKB-SubCell"/>
</dbReference>
<evidence type="ECO:0000313" key="8">
    <source>
        <dbReference type="Proteomes" id="UP000065641"/>
    </source>
</evidence>
<comment type="subcellular location">
    <subcellularLocation>
        <location evidence="1">Cell outer membrane</location>
    </subcellularLocation>
</comment>
<keyword evidence="5" id="KW-0732">Signal</keyword>
<dbReference type="PATRIC" id="fig|1249552.3.peg.1158"/>
<dbReference type="SUPFAM" id="SSF103088">
    <property type="entry name" value="OmpA-like"/>
    <property type="match status" value="1"/>
</dbReference>
<evidence type="ECO:0000313" key="7">
    <source>
        <dbReference type="EMBL" id="ALO45812.1"/>
    </source>
</evidence>
<feature type="domain" description="OmpA-like" evidence="6">
    <location>
        <begin position="98"/>
        <end position="215"/>
    </location>
</feature>
<dbReference type="AlphaFoldDB" id="A0A0S2KCG0"/>
<keyword evidence="8" id="KW-1185">Reference proteome</keyword>
<organism evidence="7 8">
    <name type="scientific">Pseudohongiella spirulinae</name>
    <dbReference type="NCBI Taxonomy" id="1249552"/>
    <lineage>
        <taxon>Bacteria</taxon>
        <taxon>Pseudomonadati</taxon>
        <taxon>Pseudomonadota</taxon>
        <taxon>Gammaproteobacteria</taxon>
        <taxon>Pseudomonadales</taxon>
        <taxon>Pseudohongiellaceae</taxon>
        <taxon>Pseudohongiella</taxon>
    </lineage>
</organism>
<dbReference type="InterPro" id="IPR006664">
    <property type="entry name" value="OMP_bac"/>
</dbReference>
<dbReference type="InterPro" id="IPR050330">
    <property type="entry name" value="Bact_OuterMem_StrucFunc"/>
</dbReference>
<keyword evidence="2 4" id="KW-0472">Membrane</keyword>
<dbReference type="Proteomes" id="UP000065641">
    <property type="component" value="Chromosome"/>
</dbReference>
<dbReference type="EMBL" id="CP013189">
    <property type="protein sequence ID" value="ALO45812.1"/>
    <property type="molecule type" value="Genomic_DNA"/>
</dbReference>
<gene>
    <name evidence="7" type="ORF">PS2015_1152</name>
</gene>
<evidence type="ECO:0000256" key="1">
    <source>
        <dbReference type="ARBA" id="ARBA00004442"/>
    </source>
</evidence>
<dbReference type="PRINTS" id="PR01023">
    <property type="entry name" value="NAFLGMOTY"/>
</dbReference>
<dbReference type="Pfam" id="PF00691">
    <property type="entry name" value="OmpA"/>
    <property type="match status" value="1"/>
</dbReference>
<evidence type="ECO:0000256" key="3">
    <source>
        <dbReference type="ARBA" id="ARBA00023237"/>
    </source>
</evidence>
<evidence type="ECO:0000256" key="5">
    <source>
        <dbReference type="SAM" id="SignalP"/>
    </source>
</evidence>
<dbReference type="OrthoDB" id="9782229at2"/>
<dbReference type="CDD" id="cd07185">
    <property type="entry name" value="OmpA_C-like"/>
    <property type="match status" value="1"/>
</dbReference>
<feature type="chain" id="PRO_5006601478" evidence="5">
    <location>
        <begin position="19"/>
        <end position="216"/>
    </location>
</feature>
<dbReference type="PROSITE" id="PS51123">
    <property type="entry name" value="OMPA_2"/>
    <property type="match status" value="1"/>
</dbReference>
<dbReference type="Gene3D" id="3.30.1330.60">
    <property type="entry name" value="OmpA-like domain"/>
    <property type="match status" value="1"/>
</dbReference>
<dbReference type="STRING" id="1249552.PS2015_1152"/>
<proteinExistence type="predicted"/>
<protein>
    <submittedName>
        <fullName evidence="7">Membrane protein</fullName>
    </submittedName>
</protein>
<name>A0A0S2KCG0_9GAMM</name>
<evidence type="ECO:0000259" key="6">
    <source>
        <dbReference type="PROSITE" id="PS51123"/>
    </source>
</evidence>
<dbReference type="PANTHER" id="PTHR30329:SF21">
    <property type="entry name" value="LIPOPROTEIN YIAD-RELATED"/>
    <property type="match status" value="1"/>
</dbReference>
<evidence type="ECO:0000256" key="2">
    <source>
        <dbReference type="ARBA" id="ARBA00023136"/>
    </source>
</evidence>
<accession>A0A0S2KCG0</accession>
<keyword evidence="3" id="KW-0998">Cell outer membrane</keyword>
<dbReference type="RefSeq" id="WP_058021322.1">
    <property type="nucleotide sequence ID" value="NZ_CP013189.1"/>
</dbReference>
<dbReference type="InterPro" id="IPR006665">
    <property type="entry name" value="OmpA-like"/>
</dbReference>
<sequence precursor="true">MNPLAKLSATIGLAAALAACTTINPYTGQTQTSRAATYGAIGGVVCGLIGAGESSTRARNAALGCGAIGAGIGAYMDAQEAELRQQLEGTGVQVQRSGDQLDLIMPGNITFNTNEFSIRQDFYPVLDSVSEVLYKFVDTRLMVTGHTDSTGARDYNYNLSNRRASSVANYLATRGVDQNRLITQGMGPDQPIASNDTESGRAMNRRVELQIVAAQR</sequence>
<dbReference type="PANTHER" id="PTHR30329">
    <property type="entry name" value="STATOR ELEMENT OF FLAGELLAR MOTOR COMPLEX"/>
    <property type="match status" value="1"/>
</dbReference>
<reference evidence="7 8" key="1">
    <citation type="submission" date="2015-11" db="EMBL/GenBank/DDBJ databases">
        <authorList>
            <person name="Zhang Y."/>
            <person name="Guo Z."/>
        </authorList>
    </citation>
    <scope>NUCLEOTIDE SEQUENCE [LARGE SCALE GENOMIC DNA]</scope>
    <source>
        <strain evidence="7 8">KCTC 32221</strain>
    </source>
</reference>
<evidence type="ECO:0000256" key="4">
    <source>
        <dbReference type="PROSITE-ProRule" id="PRU00473"/>
    </source>
</evidence>
<dbReference type="KEGG" id="pspi:PS2015_1152"/>
<feature type="signal peptide" evidence="5">
    <location>
        <begin position="1"/>
        <end position="18"/>
    </location>
</feature>